<dbReference type="KEGG" id="meh:M301_1157"/>
<gene>
    <name evidence="1" type="ordered locus">M301_1157</name>
</gene>
<dbReference type="EMBL" id="CP002056">
    <property type="protein sequence ID" value="ADI29541.1"/>
    <property type="molecule type" value="Genomic_DNA"/>
</dbReference>
<reference evidence="2" key="1">
    <citation type="submission" date="2010-05" db="EMBL/GenBank/DDBJ databases">
        <title>Complete sequence of Methylotenera sp. 301.</title>
        <authorList>
            <person name="Lucas S."/>
            <person name="Copeland A."/>
            <person name="Lapidus A."/>
            <person name="Cheng J.-F."/>
            <person name="Bruce D."/>
            <person name="Goodwin L."/>
            <person name="Pitluck S."/>
            <person name="Clum A."/>
            <person name="Land M."/>
            <person name="Hauser L."/>
            <person name="Kyrpides N."/>
            <person name="Ivanova N."/>
            <person name="Chistoservova L."/>
            <person name="Kalyuzhnaya M."/>
            <person name="Woyke T."/>
        </authorList>
    </citation>
    <scope>NUCLEOTIDE SEQUENCE [LARGE SCALE GENOMIC DNA]</scope>
    <source>
        <strain evidence="2">301</strain>
    </source>
</reference>
<dbReference type="Proteomes" id="UP000000383">
    <property type="component" value="Chromosome"/>
</dbReference>
<accession>D7DHK6</accession>
<keyword evidence="2" id="KW-1185">Reference proteome</keyword>
<name>D7DHK6_METV0</name>
<organism evidence="1 2">
    <name type="scientific">Methylotenera versatilis (strain 301)</name>
    <dbReference type="NCBI Taxonomy" id="666681"/>
    <lineage>
        <taxon>Bacteria</taxon>
        <taxon>Pseudomonadati</taxon>
        <taxon>Pseudomonadota</taxon>
        <taxon>Betaproteobacteria</taxon>
        <taxon>Nitrosomonadales</taxon>
        <taxon>Methylophilaceae</taxon>
        <taxon>Methylotenera</taxon>
    </lineage>
</organism>
<dbReference type="RefSeq" id="WP_013147857.1">
    <property type="nucleotide sequence ID" value="NC_014207.1"/>
</dbReference>
<dbReference type="AlphaFoldDB" id="D7DHK6"/>
<protein>
    <submittedName>
        <fullName evidence="1">Uncharacterized protein</fullName>
    </submittedName>
</protein>
<dbReference type="HOGENOM" id="CLU_1946332_0_0_4"/>
<proteinExistence type="predicted"/>
<evidence type="ECO:0000313" key="2">
    <source>
        <dbReference type="Proteomes" id="UP000000383"/>
    </source>
</evidence>
<evidence type="ECO:0000313" key="1">
    <source>
        <dbReference type="EMBL" id="ADI29541.1"/>
    </source>
</evidence>
<reference evidence="1 2" key="2">
    <citation type="journal article" date="2011" name="J. Bacteriol.">
        <title>Genomes of three methylotrophs from a single niche uncover genetic and metabolic divergence of Methylophilaceae.</title>
        <authorList>
            <person name="Lapidus A."/>
            <person name="Clum A."/>
            <person name="Labutti K."/>
            <person name="Kaluzhnaya M.G."/>
            <person name="Lim S."/>
            <person name="Beck D.A."/>
            <person name="Glavina Del Rio T."/>
            <person name="Nolan M."/>
            <person name="Mavromatis K."/>
            <person name="Huntemann M."/>
            <person name="Lucas S."/>
            <person name="Lidstrom M.E."/>
            <person name="Ivanova N."/>
            <person name="Chistoserdova L."/>
        </authorList>
    </citation>
    <scope>NUCLEOTIDE SEQUENCE [LARGE SCALE GENOMIC DNA]</scope>
    <source>
        <strain evidence="1 2">301</strain>
    </source>
</reference>
<sequence>MNNSTNKPHFTVQLAAPDKHFNWVIALDGEVIHHVEHFMNFARDVCYPEQPQYTHENNIGYEVKFNEINDTSSDKCLQHKIIAYLYENDIKFRNEYSELYVKAIETCKVISIIQSQKCTNCILLNKAIE</sequence>